<evidence type="ECO:0000313" key="3">
    <source>
        <dbReference type="EnsemblMetazoa" id="MESCA007313-PA"/>
    </source>
</evidence>
<dbReference type="PANTHER" id="PTHR11731:SF187">
    <property type="entry name" value="INACTIVE DIPEPTIDYL PEPTIDASE 10-LIKE PROTEIN"/>
    <property type="match status" value="1"/>
</dbReference>
<dbReference type="InterPro" id="IPR029058">
    <property type="entry name" value="AB_hydrolase_fold"/>
</dbReference>
<dbReference type="Proteomes" id="UP000015102">
    <property type="component" value="Unassembled WGS sequence"/>
</dbReference>
<keyword evidence="4" id="KW-1185">Reference proteome</keyword>
<feature type="domain" description="Peptidase S9 prolyl oligopeptidase catalytic" evidence="1">
    <location>
        <begin position="185"/>
        <end position="394"/>
    </location>
</feature>
<dbReference type="GO" id="GO:0005886">
    <property type="term" value="C:plasma membrane"/>
    <property type="evidence" value="ECO:0007669"/>
    <property type="project" value="TreeGrafter"/>
</dbReference>
<evidence type="ECO:0000259" key="1">
    <source>
        <dbReference type="Pfam" id="PF00326"/>
    </source>
</evidence>
<protein>
    <recommendedName>
        <fullName evidence="5">Peptidase S9 prolyl oligopeptidase catalytic domain-containing protein</fullName>
    </recommendedName>
</protein>
<dbReference type="OMA" id="NTEYRAR"/>
<dbReference type="Pfam" id="PF00326">
    <property type="entry name" value="Peptidase_S9"/>
    <property type="match status" value="1"/>
</dbReference>
<dbReference type="InterPro" id="IPR001375">
    <property type="entry name" value="Peptidase_S9_cat"/>
</dbReference>
<dbReference type="EMBL" id="CAQQ02199048">
    <property type="status" value="NOT_ANNOTATED_CDS"/>
    <property type="molecule type" value="Genomic_DNA"/>
</dbReference>
<evidence type="ECO:0008006" key="5">
    <source>
        <dbReference type="Google" id="ProtNLM"/>
    </source>
</evidence>
<dbReference type="AlphaFoldDB" id="T1GUA3"/>
<accession>T1GUA3</accession>
<reference evidence="4" key="1">
    <citation type="submission" date="2013-02" db="EMBL/GenBank/DDBJ databases">
        <authorList>
            <person name="Hughes D."/>
        </authorList>
    </citation>
    <scope>NUCLEOTIDE SEQUENCE</scope>
    <source>
        <strain>Durham</strain>
        <strain evidence="4">NC isolate 2 -- Noor lab</strain>
    </source>
</reference>
<sequence length="411" mass="46286">VLKILTWDTVNHLVYYLGTQDKKPGQRHLYVVKDPTNDEGRKSEPQCITCDLGEALWSSRYYYVNCSHFDAFLSPSTTLIPDNGISHYILECQGPGLPVSGVHASKSHSLMKILYDTRPYYTERLQQLALPTQKSFEIPLPHGSRAQVQLLLPPSWREELRDAAFPVIVEVNGRPGSESVSEKFHIDWGTYMSSRNDVIYIRLDVRGAKGQSKKALYRHLGGAEVQDQISVLRNLFRIFSSILSIYLLETLSFLDETRVGIWGWGYGGYVTSMVMGSQQTVYKCGISVSPIADWLFYNSAFTERILGLPAENYKGYVEADATQRAKYIKSNSFFLVHGLADSTAPYVHGVQLARSLSDAGILYKYQTYADEGHDLSGVLEHVYGSMEQYFSECLSLDPDDTKPEDARVPAE</sequence>
<dbReference type="GO" id="GO:0008239">
    <property type="term" value="F:dipeptidyl-peptidase activity"/>
    <property type="evidence" value="ECO:0007669"/>
    <property type="project" value="TreeGrafter"/>
</dbReference>
<dbReference type="Pfam" id="PF00930">
    <property type="entry name" value="DPPIV_N"/>
    <property type="match status" value="1"/>
</dbReference>
<name>T1GUA3_MEGSC</name>
<dbReference type="EnsemblMetazoa" id="MESCA007313-RA">
    <property type="protein sequence ID" value="MESCA007313-PA"/>
    <property type="gene ID" value="MESCA007313"/>
</dbReference>
<dbReference type="GO" id="GO:0008236">
    <property type="term" value="F:serine-type peptidase activity"/>
    <property type="evidence" value="ECO:0007669"/>
    <property type="project" value="InterPro"/>
</dbReference>
<dbReference type="SUPFAM" id="SSF53474">
    <property type="entry name" value="alpha/beta-Hydrolases"/>
    <property type="match status" value="1"/>
</dbReference>
<evidence type="ECO:0000313" key="4">
    <source>
        <dbReference type="Proteomes" id="UP000015102"/>
    </source>
</evidence>
<dbReference type="PANTHER" id="PTHR11731">
    <property type="entry name" value="PROTEASE FAMILY S9B,C DIPEPTIDYL-PEPTIDASE IV-RELATED"/>
    <property type="match status" value="1"/>
</dbReference>
<dbReference type="EMBL" id="CAQQ02199047">
    <property type="status" value="NOT_ANNOTATED_CDS"/>
    <property type="molecule type" value="Genomic_DNA"/>
</dbReference>
<dbReference type="InterPro" id="IPR050278">
    <property type="entry name" value="Serine_Prot_S9B/DPPIV"/>
</dbReference>
<organism evidence="3 4">
    <name type="scientific">Megaselia scalaris</name>
    <name type="common">Humpbacked fly</name>
    <name type="synonym">Phora scalaris</name>
    <dbReference type="NCBI Taxonomy" id="36166"/>
    <lineage>
        <taxon>Eukaryota</taxon>
        <taxon>Metazoa</taxon>
        <taxon>Ecdysozoa</taxon>
        <taxon>Arthropoda</taxon>
        <taxon>Hexapoda</taxon>
        <taxon>Insecta</taxon>
        <taxon>Pterygota</taxon>
        <taxon>Neoptera</taxon>
        <taxon>Endopterygota</taxon>
        <taxon>Diptera</taxon>
        <taxon>Brachycera</taxon>
        <taxon>Muscomorpha</taxon>
        <taxon>Platypezoidea</taxon>
        <taxon>Phoridae</taxon>
        <taxon>Megaseliini</taxon>
        <taxon>Megaselia</taxon>
    </lineage>
</organism>
<proteinExistence type="predicted"/>
<reference evidence="3" key="2">
    <citation type="submission" date="2015-06" db="UniProtKB">
        <authorList>
            <consortium name="EnsemblMetazoa"/>
        </authorList>
    </citation>
    <scope>IDENTIFICATION</scope>
</reference>
<dbReference type="HOGENOM" id="CLU_053503_0_0_1"/>
<dbReference type="Gene3D" id="2.140.10.30">
    <property type="entry name" value="Dipeptidylpeptidase IV, N-terminal domain"/>
    <property type="match status" value="1"/>
</dbReference>
<dbReference type="GO" id="GO:0006508">
    <property type="term" value="P:proteolysis"/>
    <property type="evidence" value="ECO:0007669"/>
    <property type="project" value="InterPro"/>
</dbReference>
<dbReference type="Gene3D" id="3.40.50.1820">
    <property type="entry name" value="alpha/beta hydrolase"/>
    <property type="match status" value="1"/>
</dbReference>
<dbReference type="InterPro" id="IPR002469">
    <property type="entry name" value="Peptidase_S9B_N"/>
</dbReference>
<feature type="domain" description="Dipeptidylpeptidase IV N-terminal" evidence="2">
    <location>
        <begin position="1"/>
        <end position="68"/>
    </location>
</feature>
<dbReference type="STRING" id="36166.T1GUA3"/>
<evidence type="ECO:0000259" key="2">
    <source>
        <dbReference type="Pfam" id="PF00930"/>
    </source>
</evidence>